<evidence type="ECO:0000256" key="3">
    <source>
        <dbReference type="ARBA" id="ARBA00012292"/>
    </source>
</evidence>
<keyword evidence="9 14" id="KW-0472">Membrane</keyword>
<evidence type="ECO:0000256" key="1">
    <source>
        <dbReference type="ARBA" id="ARBA00004651"/>
    </source>
</evidence>
<accession>A0A937X3T2</accession>
<evidence type="ECO:0000256" key="14">
    <source>
        <dbReference type="HAMAP-Rule" id="MF_00154"/>
    </source>
</evidence>
<dbReference type="InterPro" id="IPR000537">
    <property type="entry name" value="UbiA_prenyltransferase"/>
</dbReference>
<evidence type="ECO:0000256" key="8">
    <source>
        <dbReference type="ARBA" id="ARBA00023133"/>
    </source>
</evidence>
<dbReference type="Proteomes" id="UP000703893">
    <property type="component" value="Unassembled WGS sequence"/>
</dbReference>
<evidence type="ECO:0000256" key="2">
    <source>
        <dbReference type="ARBA" id="ARBA00004919"/>
    </source>
</evidence>
<dbReference type="InterPro" id="IPR006369">
    <property type="entry name" value="Protohaem_IX_farnesylTrfase"/>
</dbReference>
<comment type="miscellaneous">
    <text evidence="14">Carbon 2 of the heme B porphyrin ring is defined according to the Fischer nomenclature.</text>
</comment>
<feature type="transmembrane region" description="Helical" evidence="14">
    <location>
        <begin position="219"/>
        <end position="236"/>
    </location>
</feature>
<dbReference type="EMBL" id="VGJX01000167">
    <property type="protein sequence ID" value="MBM3274267.1"/>
    <property type="molecule type" value="Genomic_DNA"/>
</dbReference>
<keyword evidence="4 14" id="KW-1003">Cell membrane</keyword>
<dbReference type="Gene3D" id="1.10.357.140">
    <property type="entry name" value="UbiA prenyltransferase"/>
    <property type="match status" value="1"/>
</dbReference>
<dbReference type="HAMAP" id="MF_00154">
    <property type="entry name" value="CyoE_CtaB"/>
    <property type="match status" value="1"/>
</dbReference>
<feature type="transmembrane region" description="Helical" evidence="14">
    <location>
        <begin position="48"/>
        <end position="70"/>
    </location>
</feature>
<evidence type="ECO:0000313" key="15">
    <source>
        <dbReference type="EMBL" id="MBM3274267.1"/>
    </source>
</evidence>
<keyword evidence="8 14" id="KW-0350">Heme biosynthesis</keyword>
<dbReference type="PROSITE" id="PS00943">
    <property type="entry name" value="UBIA"/>
    <property type="match status" value="1"/>
</dbReference>
<evidence type="ECO:0000256" key="12">
    <source>
        <dbReference type="ARBA" id="ARBA00042475"/>
    </source>
</evidence>
<sequence length="297" mass="31327">MAHSSLLAVIALARDYLALTKPTILLLVLLTGLPALILASGGRVDWPLAAVTLAGTALASASAAALNHYMDRDIDAIMRRTRGRPLPAGRLDPRRALWFGLALGALSTLVLAVWTTPLATGLAVGSILYYTVFYTGWLKRATPQNIVIGGAAGASAPLIAWAAVTGTVGLPAWIMFLVVFLWTPPHFWALALYRSDDYAAAGVPMLPVVSGPAETKRQILWYTVVLVPATLSLAALGYAGPVYAVAAAALGACFIVRAVAVVRNESVSNCMKLFGYSIAYLLVLFAVLTLDVGLRLV</sequence>
<evidence type="ECO:0000256" key="10">
    <source>
        <dbReference type="ARBA" id="ARBA00030253"/>
    </source>
</evidence>
<protein>
    <recommendedName>
        <fullName evidence="11 14">Protoheme IX farnesyltransferase</fullName>
        <ecNumber evidence="3 14">2.5.1.141</ecNumber>
    </recommendedName>
    <alternativeName>
        <fullName evidence="12 14">Heme B farnesyltransferase</fullName>
    </alternativeName>
    <alternativeName>
        <fullName evidence="10 14">Heme O synthase</fullName>
    </alternativeName>
</protein>
<dbReference type="NCBIfam" id="NF003349">
    <property type="entry name" value="PRK04375.1-2"/>
    <property type="match status" value="1"/>
</dbReference>
<comment type="catalytic activity">
    <reaction evidence="13 14">
        <text>heme b + (2E,6E)-farnesyl diphosphate + H2O = Fe(II)-heme o + diphosphate</text>
        <dbReference type="Rhea" id="RHEA:28070"/>
        <dbReference type="ChEBI" id="CHEBI:15377"/>
        <dbReference type="ChEBI" id="CHEBI:33019"/>
        <dbReference type="ChEBI" id="CHEBI:60344"/>
        <dbReference type="ChEBI" id="CHEBI:60530"/>
        <dbReference type="ChEBI" id="CHEBI:175763"/>
        <dbReference type="EC" id="2.5.1.141"/>
    </reaction>
</comment>
<organism evidence="15 16">
    <name type="scientific">Candidatus Tanganyikabacteria bacterium</name>
    <dbReference type="NCBI Taxonomy" id="2961651"/>
    <lineage>
        <taxon>Bacteria</taxon>
        <taxon>Bacillati</taxon>
        <taxon>Candidatus Sericytochromatia</taxon>
        <taxon>Candidatus Tanganyikabacteria</taxon>
    </lineage>
</organism>
<dbReference type="Pfam" id="PF01040">
    <property type="entry name" value="UbiA"/>
    <property type="match status" value="1"/>
</dbReference>
<feature type="transmembrane region" description="Helical" evidence="14">
    <location>
        <begin position="170"/>
        <end position="193"/>
    </location>
</feature>
<feature type="transmembrane region" description="Helical" evidence="14">
    <location>
        <begin position="273"/>
        <end position="294"/>
    </location>
</feature>
<dbReference type="PANTHER" id="PTHR43448">
    <property type="entry name" value="PROTOHEME IX FARNESYLTRANSFERASE, MITOCHONDRIAL"/>
    <property type="match status" value="1"/>
</dbReference>
<evidence type="ECO:0000256" key="9">
    <source>
        <dbReference type="ARBA" id="ARBA00023136"/>
    </source>
</evidence>
<evidence type="ECO:0000313" key="16">
    <source>
        <dbReference type="Proteomes" id="UP000703893"/>
    </source>
</evidence>
<dbReference type="InterPro" id="IPR030470">
    <property type="entry name" value="UbiA_prenylTrfase_CS"/>
</dbReference>
<evidence type="ECO:0000256" key="7">
    <source>
        <dbReference type="ARBA" id="ARBA00022989"/>
    </source>
</evidence>
<evidence type="ECO:0000256" key="5">
    <source>
        <dbReference type="ARBA" id="ARBA00022679"/>
    </source>
</evidence>
<dbReference type="GO" id="GO:0048034">
    <property type="term" value="P:heme O biosynthetic process"/>
    <property type="evidence" value="ECO:0007669"/>
    <property type="project" value="UniProtKB-UniRule"/>
</dbReference>
<reference evidence="15 16" key="1">
    <citation type="submission" date="2019-03" db="EMBL/GenBank/DDBJ databases">
        <title>Lake Tanganyika Metagenome-Assembled Genomes (MAGs).</title>
        <authorList>
            <person name="Tran P."/>
        </authorList>
    </citation>
    <scope>NUCLEOTIDE SEQUENCE [LARGE SCALE GENOMIC DNA]</scope>
    <source>
        <strain evidence="15">K_DeepCast_65m_m2_236</strain>
    </source>
</reference>
<evidence type="ECO:0000256" key="13">
    <source>
        <dbReference type="ARBA" id="ARBA00047690"/>
    </source>
</evidence>
<dbReference type="InterPro" id="IPR044878">
    <property type="entry name" value="UbiA_sf"/>
</dbReference>
<comment type="pathway">
    <text evidence="2 14">Porphyrin-containing compound metabolism; heme O biosynthesis; heme O from protoheme: step 1/1.</text>
</comment>
<keyword evidence="7 14" id="KW-1133">Transmembrane helix</keyword>
<feature type="transmembrane region" description="Helical" evidence="14">
    <location>
        <begin position="24"/>
        <end position="42"/>
    </location>
</feature>
<feature type="transmembrane region" description="Helical" evidence="14">
    <location>
        <begin position="96"/>
        <end position="114"/>
    </location>
</feature>
<evidence type="ECO:0000256" key="4">
    <source>
        <dbReference type="ARBA" id="ARBA00022475"/>
    </source>
</evidence>
<keyword evidence="5 14" id="KW-0808">Transferase</keyword>
<gene>
    <name evidence="14" type="primary">ctaB</name>
    <name evidence="15" type="ORF">FJZ00_03885</name>
</gene>
<evidence type="ECO:0000256" key="11">
    <source>
        <dbReference type="ARBA" id="ARBA00040810"/>
    </source>
</evidence>
<keyword evidence="6 14" id="KW-0812">Transmembrane</keyword>
<dbReference type="AlphaFoldDB" id="A0A937X3T2"/>
<comment type="similarity">
    <text evidence="14">Belongs to the UbiA prenyltransferase family. Protoheme IX farnesyltransferase subfamily.</text>
</comment>
<proteinExistence type="inferred from homology"/>
<comment type="caution">
    <text evidence="15">The sequence shown here is derived from an EMBL/GenBank/DDBJ whole genome shotgun (WGS) entry which is preliminary data.</text>
</comment>
<dbReference type="PANTHER" id="PTHR43448:SF7">
    <property type="entry name" value="4-HYDROXYBENZOATE SOLANESYLTRANSFERASE"/>
    <property type="match status" value="1"/>
</dbReference>
<feature type="transmembrane region" description="Helical" evidence="14">
    <location>
        <begin position="120"/>
        <end position="138"/>
    </location>
</feature>
<dbReference type="CDD" id="cd13957">
    <property type="entry name" value="PT_UbiA_Cox10"/>
    <property type="match status" value="1"/>
</dbReference>
<feature type="transmembrane region" description="Helical" evidence="14">
    <location>
        <begin position="242"/>
        <end position="261"/>
    </location>
</feature>
<name>A0A937X3T2_9BACT</name>
<feature type="transmembrane region" description="Helical" evidence="14">
    <location>
        <begin position="145"/>
        <end position="164"/>
    </location>
</feature>
<evidence type="ECO:0000256" key="6">
    <source>
        <dbReference type="ARBA" id="ARBA00022692"/>
    </source>
</evidence>
<dbReference type="EC" id="2.5.1.141" evidence="3 14"/>
<dbReference type="NCBIfam" id="TIGR01473">
    <property type="entry name" value="cyoE_ctaB"/>
    <property type="match status" value="1"/>
</dbReference>
<comment type="subcellular location">
    <subcellularLocation>
        <location evidence="1 14">Cell membrane</location>
        <topology evidence="1 14">Multi-pass membrane protein</topology>
    </subcellularLocation>
</comment>
<dbReference type="GO" id="GO:0008495">
    <property type="term" value="F:protoheme IX farnesyltransferase activity"/>
    <property type="evidence" value="ECO:0007669"/>
    <property type="project" value="UniProtKB-UniRule"/>
</dbReference>
<dbReference type="GO" id="GO:0005886">
    <property type="term" value="C:plasma membrane"/>
    <property type="evidence" value="ECO:0007669"/>
    <property type="project" value="UniProtKB-SubCell"/>
</dbReference>
<comment type="function">
    <text evidence="14">Converts heme B (protoheme IX) to heme O by substitution of the vinyl group on carbon 2 of heme B porphyrin ring with a hydroxyethyl farnesyl side group.</text>
</comment>